<reference evidence="6 7" key="1">
    <citation type="submission" date="2024-08" db="EMBL/GenBank/DDBJ databases">
        <title>Draft Genome Sequence of Legionella lytica strain DSB2004, Isolated From a Fire Sprinkler System.</title>
        <authorList>
            <person name="Everhart A.D."/>
            <person name="Kidane D.T."/>
            <person name="Farone A.L."/>
            <person name="Farone M.B."/>
        </authorList>
    </citation>
    <scope>NUCLEOTIDE SEQUENCE [LARGE SCALE GENOMIC DNA]</scope>
    <source>
        <strain evidence="6 7">DSB2004</strain>
    </source>
</reference>
<dbReference type="EMBL" id="JBGORX010000001">
    <property type="protein sequence ID" value="MFJ1268011.1"/>
    <property type="molecule type" value="Genomic_DNA"/>
</dbReference>
<comment type="similarity">
    <text evidence="2 5">Belongs to the FliE family.</text>
</comment>
<gene>
    <name evidence="5 6" type="primary">fliE</name>
    <name evidence="6" type="ORF">ACD661_05540</name>
</gene>
<keyword evidence="4 5" id="KW-0975">Bacterial flagellum</keyword>
<keyword evidence="7" id="KW-1185">Reference proteome</keyword>
<evidence type="ECO:0000256" key="3">
    <source>
        <dbReference type="ARBA" id="ARBA00018024"/>
    </source>
</evidence>
<sequence>MRIDALDNIFLKPYPQSPEIESITAAPQESFSAWISDKIGDTNTQLNNADKALNELASGHAENLHQTMITLEQAKLSFQYLEQIRNRLMSAYQDLLREQI</sequence>
<dbReference type="Pfam" id="PF02049">
    <property type="entry name" value="FliE"/>
    <property type="match status" value="1"/>
</dbReference>
<name>A0ABW8D5N5_9GAMM</name>
<accession>A0ABW8D5N5</accession>
<dbReference type="Proteomes" id="UP001615550">
    <property type="component" value="Unassembled WGS sequence"/>
</dbReference>
<keyword evidence="6" id="KW-0966">Cell projection</keyword>
<dbReference type="NCBIfam" id="TIGR00205">
    <property type="entry name" value="fliE"/>
    <property type="match status" value="1"/>
</dbReference>
<keyword evidence="6" id="KW-0969">Cilium</keyword>
<dbReference type="PANTHER" id="PTHR34653:SF1">
    <property type="entry name" value="FLAGELLAR HOOK-BASAL BODY COMPLEX PROTEIN FLIE"/>
    <property type="match status" value="1"/>
</dbReference>
<dbReference type="InterPro" id="IPR001624">
    <property type="entry name" value="FliE"/>
</dbReference>
<dbReference type="RefSeq" id="WP_400186835.1">
    <property type="nucleotide sequence ID" value="NZ_JBGORX010000001.1"/>
</dbReference>
<dbReference type="HAMAP" id="MF_00724">
    <property type="entry name" value="FliE"/>
    <property type="match status" value="1"/>
</dbReference>
<dbReference type="PANTHER" id="PTHR34653">
    <property type="match status" value="1"/>
</dbReference>
<evidence type="ECO:0000313" key="7">
    <source>
        <dbReference type="Proteomes" id="UP001615550"/>
    </source>
</evidence>
<proteinExistence type="inferred from homology"/>
<evidence type="ECO:0000256" key="2">
    <source>
        <dbReference type="ARBA" id="ARBA00009272"/>
    </source>
</evidence>
<evidence type="ECO:0000256" key="5">
    <source>
        <dbReference type="HAMAP-Rule" id="MF_00724"/>
    </source>
</evidence>
<comment type="caution">
    <text evidence="6">The sequence shown here is derived from an EMBL/GenBank/DDBJ whole genome shotgun (WGS) entry which is preliminary data.</text>
</comment>
<organism evidence="6 7">
    <name type="scientific">Legionella lytica</name>
    <dbReference type="NCBI Taxonomy" id="96232"/>
    <lineage>
        <taxon>Bacteria</taxon>
        <taxon>Pseudomonadati</taxon>
        <taxon>Pseudomonadota</taxon>
        <taxon>Gammaproteobacteria</taxon>
        <taxon>Legionellales</taxon>
        <taxon>Legionellaceae</taxon>
        <taxon>Legionella</taxon>
    </lineage>
</organism>
<evidence type="ECO:0000256" key="4">
    <source>
        <dbReference type="ARBA" id="ARBA00023143"/>
    </source>
</evidence>
<comment type="subcellular location">
    <subcellularLocation>
        <location evidence="1 5">Bacterial flagellum basal body</location>
    </subcellularLocation>
</comment>
<evidence type="ECO:0000256" key="1">
    <source>
        <dbReference type="ARBA" id="ARBA00004117"/>
    </source>
</evidence>
<evidence type="ECO:0000313" key="6">
    <source>
        <dbReference type="EMBL" id="MFJ1268011.1"/>
    </source>
</evidence>
<protein>
    <recommendedName>
        <fullName evidence="3 5">Flagellar hook-basal body complex protein FliE</fullName>
    </recommendedName>
</protein>
<keyword evidence="6" id="KW-0282">Flagellum</keyword>